<keyword evidence="3 16" id="KW-0235">DNA replication</keyword>
<dbReference type="InterPro" id="IPR004042">
    <property type="entry name" value="Intein_endonuc_central"/>
</dbReference>
<keyword evidence="8" id="KW-0068">Autocatalytic cleavage</keyword>
<dbReference type="InterPro" id="IPR030934">
    <property type="entry name" value="Intein_C"/>
</dbReference>
<dbReference type="InterPro" id="IPR027417">
    <property type="entry name" value="P-loop_NTPase"/>
</dbReference>
<dbReference type="SMART" id="SM00306">
    <property type="entry name" value="HintN"/>
    <property type="match status" value="2"/>
</dbReference>
<keyword evidence="5 16" id="KW-0547">Nucleotide-binding</keyword>
<sequence length="1219" mass="133896">MSLTHADSSEDTRSPQFSRTPPQDLVAEQSVLGGMMLSKDAIADCVEVLRGVDFYRPAHESIYEAIIDLYGRGEPADAVTVSDELTKRGEISRIGGPAYLHTLIQSVPTAANAGFYAEIVRERAVLRRLVDAGTKIVQLGYSNDGEVDDLVNAAQAEVYAVAERRTAEDYVPLKDIIEGTVDEIESAGHRGEGMTGVPTGFYEFDELTQGLHGGQMIVIAARPAMGKALALDTPLPTPSGWTTMGEVSVGDQVIAADGSPTAVVAATEVMHGRPCFKITFDDGSTIVADEEHQWLTDTRASRKSAQAASVGHSGVRNQRVFPSVRTTREIANTLRCNTSDQRLNHSVRNTRPLALPHAELPIGPYTLGAWLGDGASATARITTADEEVLLRIGGEGYVTKQITDITYSVRLPEQYIFHGVCVVCSRPFENKVRHVQTCSRSCGARASAVSAPVPPSVCMDCGERCAGGLRCMACRNGNGSLQAQLRTLGVLGNKHIPAQYLRGSEAQRRALLAGLLDTDGTVTANGCVQFAVTHARLAKDFRELALSLGYRTGWWERPVKGRSASSSTCFVITFSTDDTVFGLTRKQILHKERDCRSTPKRTQRFITSVERVESVPVRCIQVTNDEHLYLAGRSFVPTHNSTFALDWARSAAIKHNMTTVFFSLEMGRNEIAMRLLSAEATIGLQDLRKGTVKDEQWGKIATTMGRMNDAPLFIDDSPNMSLMEIRAKCRRLKQRHDLKLVVLDYLQLMSSGKRVESRQQEVSEFSRALKLLAKELNVPVVALSQLNRGSEQRTDKRPMVSDLRESGCLTADTRVLRSDTGAETTMGELFRTGARDVPVWSLDDSLRYVERHLTHVFSTGTKEVFRLTLASGKTIRATSNHPFFTYDGWRALGHLKVGDRLGVPRHVNGPSERTHWDDSQVILLANKVRDFVPEEVFALPKAQISLFLKHLWATDGSVTVNRAATGGRIYYASTSRRLIDNVMRLLLRFGISARVKTATAKGNYRPGYTLDVSGGDDQRRFLQEIGVHGARAASCEHLLEIIRDKTANTNVDTVPLQVWDDVKSILAEKDMTHREFQAAIGTQYCGSTLFKAAPSRQRLARVAAVLGSAELDVMAVNDLLWDSVVSIEPDGEEEVFDATVLGNHNFVANGIAVHNSIEQDADMVILLHRDDVYDKESPRAGEADVIVAKHRNGPTKTLVVGFQGHYSRFNNMAADTGGF</sequence>
<dbReference type="InterPro" id="IPR003587">
    <property type="entry name" value="Hint_dom_N"/>
</dbReference>
<dbReference type="Pfam" id="PF03796">
    <property type="entry name" value="DnaB_C"/>
    <property type="match status" value="2"/>
</dbReference>
<dbReference type="InterPro" id="IPR006142">
    <property type="entry name" value="INTEIN"/>
</dbReference>
<evidence type="ECO:0000256" key="1">
    <source>
        <dbReference type="ARBA" id="ARBA00008428"/>
    </source>
</evidence>
<evidence type="ECO:0000256" key="16">
    <source>
        <dbReference type="RuleBase" id="RU362085"/>
    </source>
</evidence>
<dbReference type="RefSeq" id="WP_346027762.1">
    <property type="nucleotide sequence ID" value="NZ_BAAAON010000001.1"/>
</dbReference>
<evidence type="ECO:0000256" key="4">
    <source>
        <dbReference type="ARBA" id="ARBA00022737"/>
    </source>
</evidence>
<dbReference type="Pfam" id="PF14528">
    <property type="entry name" value="LAGLIDADG_3"/>
    <property type="match status" value="2"/>
</dbReference>
<keyword evidence="6 16" id="KW-0378">Hydrolase</keyword>
<dbReference type="Pfam" id="PF14890">
    <property type="entry name" value="Intein_splicing"/>
    <property type="match status" value="1"/>
</dbReference>
<dbReference type="SUPFAM" id="SSF48024">
    <property type="entry name" value="N-terminal domain of DnaB helicase"/>
    <property type="match status" value="1"/>
</dbReference>
<dbReference type="InterPro" id="IPR016136">
    <property type="entry name" value="DNA_helicase_N/primase_C"/>
</dbReference>
<comment type="caution">
    <text evidence="20">The sequence shown here is derived from an EMBL/GenBank/DDBJ whole genome shotgun (WGS) entry which is preliminary data.</text>
</comment>
<keyword evidence="12" id="KW-0413">Isomerase</keyword>
<dbReference type="EMBL" id="BAAAON010000001">
    <property type="protein sequence ID" value="GAA2174082.1"/>
    <property type="molecule type" value="Genomic_DNA"/>
</dbReference>
<keyword evidence="9 16" id="KW-0067">ATP-binding</keyword>
<dbReference type="Pfam" id="PF00772">
    <property type="entry name" value="DnaB"/>
    <property type="match status" value="1"/>
</dbReference>
<evidence type="ECO:0000256" key="14">
    <source>
        <dbReference type="ARBA" id="ARBA00048954"/>
    </source>
</evidence>
<dbReference type="SUPFAM" id="SSF55608">
    <property type="entry name" value="Homing endonucleases"/>
    <property type="match status" value="2"/>
</dbReference>
<dbReference type="EC" id="5.6.2.3" evidence="15 16"/>
<dbReference type="Gene3D" id="3.10.28.10">
    <property type="entry name" value="Homing endonucleases"/>
    <property type="match status" value="2"/>
</dbReference>
<dbReference type="PROSITE" id="PS50819">
    <property type="entry name" value="INTEIN_ENDONUCLEASE"/>
    <property type="match status" value="2"/>
</dbReference>
<feature type="domain" description="SF4 helicase" evidence="19">
    <location>
        <begin position="190"/>
        <end position="227"/>
    </location>
</feature>
<dbReference type="PROSITE" id="PS51199">
    <property type="entry name" value="SF4_HELICASE"/>
    <property type="match status" value="3"/>
</dbReference>
<protein>
    <recommendedName>
        <fullName evidence="15 16">Replicative DNA helicase</fullName>
        <ecNumber evidence="15 16">5.6.2.3</ecNumber>
    </recommendedName>
</protein>
<dbReference type="Proteomes" id="UP001500974">
    <property type="component" value="Unassembled WGS sequence"/>
</dbReference>
<evidence type="ECO:0000256" key="13">
    <source>
        <dbReference type="ARBA" id="ARBA00044940"/>
    </source>
</evidence>
<dbReference type="PRINTS" id="PR00379">
    <property type="entry name" value="INTEIN"/>
</dbReference>
<dbReference type="InterPro" id="IPR036844">
    <property type="entry name" value="Hint_dom_sf"/>
</dbReference>
<keyword evidence="7 16" id="KW-0347">Helicase</keyword>
<evidence type="ECO:0000256" key="8">
    <source>
        <dbReference type="ARBA" id="ARBA00022813"/>
    </source>
</evidence>
<keyword evidence="10" id="KW-0651">Protein splicing</keyword>
<name>A0ABN3ASY9_9MICC</name>
<dbReference type="InterPro" id="IPR036185">
    <property type="entry name" value="DNA_heli_DnaB-like_N_sf"/>
</dbReference>
<evidence type="ECO:0000256" key="3">
    <source>
        <dbReference type="ARBA" id="ARBA00022705"/>
    </source>
</evidence>
<dbReference type="CDD" id="cd00081">
    <property type="entry name" value="Hint"/>
    <property type="match status" value="2"/>
</dbReference>
<dbReference type="NCBIfam" id="TIGR01443">
    <property type="entry name" value="intein_Cterm"/>
    <property type="match status" value="1"/>
</dbReference>
<feature type="region of interest" description="Disordered" evidence="17">
    <location>
        <begin position="1"/>
        <end position="22"/>
    </location>
</feature>
<organism evidence="20 21">
    <name type="scientific">Arthrobacter parietis</name>
    <dbReference type="NCBI Taxonomy" id="271434"/>
    <lineage>
        <taxon>Bacteria</taxon>
        <taxon>Bacillati</taxon>
        <taxon>Actinomycetota</taxon>
        <taxon>Actinomycetes</taxon>
        <taxon>Micrococcales</taxon>
        <taxon>Micrococcaceae</taxon>
        <taxon>Arthrobacter</taxon>
    </lineage>
</organism>
<dbReference type="Gene3D" id="1.10.860.10">
    <property type="entry name" value="DNAb Helicase, Chain A"/>
    <property type="match status" value="1"/>
</dbReference>
<accession>A0ABN3ASY9</accession>
<dbReference type="PROSITE" id="PS50818">
    <property type="entry name" value="INTEIN_C_TER"/>
    <property type="match status" value="1"/>
</dbReference>
<keyword evidence="11 16" id="KW-0238">DNA-binding</keyword>
<evidence type="ECO:0000259" key="19">
    <source>
        <dbReference type="PROSITE" id="PS51199"/>
    </source>
</evidence>
<evidence type="ECO:0000256" key="2">
    <source>
        <dbReference type="ARBA" id="ARBA00022515"/>
    </source>
</evidence>
<evidence type="ECO:0000256" key="15">
    <source>
        <dbReference type="NCBIfam" id="TIGR00665"/>
    </source>
</evidence>
<feature type="domain" description="DOD-type homing endonuclease" evidence="18">
    <location>
        <begin position="932"/>
        <end position="991"/>
    </location>
</feature>
<dbReference type="Gene3D" id="2.170.16.10">
    <property type="entry name" value="Hedgehog/Intein (Hint) domain"/>
    <property type="match status" value="2"/>
</dbReference>
<dbReference type="InterPro" id="IPR007692">
    <property type="entry name" value="DNA_helicase_DnaB"/>
</dbReference>
<dbReference type="InterPro" id="IPR007694">
    <property type="entry name" value="DNA_helicase_DnaB-like_C"/>
</dbReference>
<evidence type="ECO:0000256" key="6">
    <source>
        <dbReference type="ARBA" id="ARBA00022801"/>
    </source>
</evidence>
<comment type="function">
    <text evidence="13 16">The intein is an endonuclease.</text>
</comment>
<evidence type="ECO:0000256" key="12">
    <source>
        <dbReference type="ARBA" id="ARBA00023235"/>
    </source>
</evidence>
<gene>
    <name evidence="20" type="ORF">GCM10009784_10930</name>
</gene>
<dbReference type="InterPro" id="IPR007693">
    <property type="entry name" value="DNA_helicase_DnaB-like_N"/>
</dbReference>
<keyword evidence="4" id="KW-0677">Repeat</keyword>
<feature type="domain" description="SF4 helicase" evidence="19">
    <location>
        <begin position="1156"/>
        <end position="1216"/>
    </location>
</feature>
<keyword evidence="2 16" id="KW-0639">Primosome</keyword>
<dbReference type="InterPro" id="IPR003586">
    <property type="entry name" value="Hint_dom_C"/>
</dbReference>
<evidence type="ECO:0000256" key="10">
    <source>
        <dbReference type="ARBA" id="ARBA00023000"/>
    </source>
</evidence>
<dbReference type="NCBIfam" id="TIGR00665">
    <property type="entry name" value="DnaB"/>
    <property type="match status" value="1"/>
</dbReference>
<dbReference type="NCBIfam" id="TIGR01445">
    <property type="entry name" value="intein_Nterm"/>
    <property type="match status" value="1"/>
</dbReference>
<evidence type="ECO:0000256" key="11">
    <source>
        <dbReference type="ARBA" id="ARBA00023125"/>
    </source>
</evidence>
<evidence type="ECO:0000313" key="20">
    <source>
        <dbReference type="EMBL" id="GAA2174082.1"/>
    </source>
</evidence>
<dbReference type="InterPro" id="IPR006141">
    <property type="entry name" value="Intein_N"/>
</dbReference>
<dbReference type="SUPFAM" id="SSF51294">
    <property type="entry name" value="Hedgehog/intein (Hint) domain"/>
    <property type="match status" value="2"/>
</dbReference>
<comment type="catalytic activity">
    <reaction evidence="14 16">
        <text>ATP + H2O = ADP + phosphate + H(+)</text>
        <dbReference type="Rhea" id="RHEA:13065"/>
        <dbReference type="ChEBI" id="CHEBI:15377"/>
        <dbReference type="ChEBI" id="CHEBI:15378"/>
        <dbReference type="ChEBI" id="CHEBI:30616"/>
        <dbReference type="ChEBI" id="CHEBI:43474"/>
        <dbReference type="ChEBI" id="CHEBI:456216"/>
        <dbReference type="EC" id="5.6.2.3"/>
    </reaction>
</comment>
<reference evidence="20 21" key="1">
    <citation type="journal article" date="2019" name="Int. J. Syst. Evol. Microbiol.">
        <title>The Global Catalogue of Microorganisms (GCM) 10K type strain sequencing project: providing services to taxonomists for standard genome sequencing and annotation.</title>
        <authorList>
            <consortium name="The Broad Institute Genomics Platform"/>
            <consortium name="The Broad Institute Genome Sequencing Center for Infectious Disease"/>
            <person name="Wu L."/>
            <person name="Ma J."/>
        </authorList>
    </citation>
    <scope>NUCLEOTIDE SEQUENCE [LARGE SCALE GENOMIC DNA]</scope>
    <source>
        <strain evidence="20 21">JCM 14917</strain>
    </source>
</reference>
<dbReference type="InterPro" id="IPR004860">
    <property type="entry name" value="LAGLIDADG_dom"/>
</dbReference>
<comment type="function">
    <text evidence="16">The main replicative DNA helicase, it participates in initiation and elongation during chromosome replication. Travels ahead of the DNA replisome, separating dsDNA into templates for DNA synthesis. A processive ATP-dependent 5'-3' DNA helicase it has DNA-dependent ATPase activity.</text>
</comment>
<evidence type="ECO:0000256" key="17">
    <source>
        <dbReference type="SAM" id="MobiDB-lite"/>
    </source>
</evidence>
<proteinExistence type="inferred from homology"/>
<evidence type="ECO:0000259" key="18">
    <source>
        <dbReference type="PROSITE" id="PS50819"/>
    </source>
</evidence>
<feature type="domain" description="SF4 helicase" evidence="19">
    <location>
        <begin position="641"/>
        <end position="807"/>
    </location>
</feature>
<dbReference type="PANTHER" id="PTHR30153">
    <property type="entry name" value="REPLICATIVE DNA HELICASE DNAB"/>
    <property type="match status" value="1"/>
</dbReference>
<dbReference type="PROSITE" id="PS50817">
    <property type="entry name" value="INTEIN_N_TER"/>
    <property type="match status" value="2"/>
</dbReference>
<evidence type="ECO:0000256" key="5">
    <source>
        <dbReference type="ARBA" id="ARBA00022741"/>
    </source>
</evidence>
<comment type="similarity">
    <text evidence="1 16">Belongs to the helicase family. DnaB subfamily.</text>
</comment>
<evidence type="ECO:0000256" key="9">
    <source>
        <dbReference type="ARBA" id="ARBA00022840"/>
    </source>
</evidence>
<dbReference type="SUPFAM" id="SSF52540">
    <property type="entry name" value="P-loop containing nucleoside triphosphate hydrolases"/>
    <property type="match status" value="2"/>
</dbReference>
<dbReference type="InterPro" id="IPR027434">
    <property type="entry name" value="Homing_endonucl"/>
</dbReference>
<dbReference type="Gene3D" id="3.40.50.300">
    <property type="entry name" value="P-loop containing nucleotide triphosphate hydrolases"/>
    <property type="match status" value="3"/>
</dbReference>
<evidence type="ECO:0000313" key="21">
    <source>
        <dbReference type="Proteomes" id="UP001500974"/>
    </source>
</evidence>
<feature type="domain" description="DOD-type homing endonuclease" evidence="18">
    <location>
        <begin position="477"/>
        <end position="550"/>
    </location>
</feature>
<keyword evidence="21" id="KW-1185">Reference proteome</keyword>
<evidence type="ECO:0000256" key="7">
    <source>
        <dbReference type="ARBA" id="ARBA00022806"/>
    </source>
</evidence>
<dbReference type="PANTHER" id="PTHR30153:SF2">
    <property type="entry name" value="REPLICATIVE DNA HELICASE"/>
    <property type="match status" value="1"/>
</dbReference>
<dbReference type="SMART" id="SM00305">
    <property type="entry name" value="HintC"/>
    <property type="match status" value="2"/>
</dbReference>